<dbReference type="KEGG" id="svo:SVI_2349"/>
<accession>D4ZKX1</accession>
<reference evidence="2" key="1">
    <citation type="journal article" date="2010" name="Mol. Biosyst.">
        <title>Complete genome sequence and comparative analysis of Shewanella violacea, a psychrophilic and piezophilic bacterium from deep sea floor sediments.</title>
        <authorList>
            <person name="Aono E."/>
            <person name="Baba T."/>
            <person name="Ara T."/>
            <person name="Nishi T."/>
            <person name="Nakamichi T."/>
            <person name="Inamoto E."/>
            <person name="Toyonaga H."/>
            <person name="Hasegawa M."/>
            <person name="Takai Y."/>
            <person name="Okumura Y."/>
            <person name="Baba M."/>
            <person name="Tomita M."/>
            <person name="Kato C."/>
            <person name="Oshima T."/>
            <person name="Nakasone K."/>
            <person name="Mori H."/>
        </authorList>
    </citation>
    <scope>NUCLEOTIDE SEQUENCE [LARGE SCALE GENOMIC DNA]</scope>
    <source>
        <strain evidence="2">JCM 10179 / CIP 106290 / LMG 19151 / DSS12</strain>
    </source>
</reference>
<keyword evidence="2" id="KW-1185">Reference proteome</keyword>
<evidence type="ECO:0000313" key="2">
    <source>
        <dbReference type="Proteomes" id="UP000002350"/>
    </source>
</evidence>
<dbReference type="AlphaFoldDB" id="D4ZKX1"/>
<protein>
    <recommendedName>
        <fullName evidence="3">DUF4402 domain-containing protein</fullName>
    </recommendedName>
</protein>
<name>D4ZKX1_SHEVD</name>
<dbReference type="HOGENOM" id="CLU_1407902_0_0_6"/>
<dbReference type="EMBL" id="AP011177">
    <property type="protein sequence ID" value="BAJ02320.1"/>
    <property type="molecule type" value="Genomic_DNA"/>
</dbReference>
<proteinExistence type="predicted"/>
<sequence length="193" mass="21778">MLNEYISIKIIIIIIRDSLMQMINPQVQAADPKNLCSRRFRYKTMLLFGLMYPIAGVEAQITITEIQALKYPAVIKNLTGNTTVVINWKGQLGNATNATLFDNDYHQGRYLVTSDTSLPITIDFFQLSNETKINLKTFRLRYKNKTYKSFPVSGLTNPGVNGVYLDIGAKVVAGKKSIAGQKYPQYTLTIEEQ</sequence>
<evidence type="ECO:0000313" key="1">
    <source>
        <dbReference type="EMBL" id="BAJ02320.1"/>
    </source>
</evidence>
<organism evidence="1 2">
    <name type="scientific">Shewanella violacea (strain JCM 10179 / CIP 106290 / LMG 19151 / DSS12)</name>
    <dbReference type="NCBI Taxonomy" id="637905"/>
    <lineage>
        <taxon>Bacteria</taxon>
        <taxon>Pseudomonadati</taxon>
        <taxon>Pseudomonadota</taxon>
        <taxon>Gammaproteobacteria</taxon>
        <taxon>Alteromonadales</taxon>
        <taxon>Shewanellaceae</taxon>
        <taxon>Shewanella</taxon>
    </lineage>
</organism>
<dbReference type="Proteomes" id="UP000002350">
    <property type="component" value="Chromosome"/>
</dbReference>
<dbReference type="eggNOG" id="ENOG50342ZN">
    <property type="taxonomic scope" value="Bacteria"/>
</dbReference>
<evidence type="ECO:0008006" key="3">
    <source>
        <dbReference type="Google" id="ProtNLM"/>
    </source>
</evidence>
<gene>
    <name evidence="1" type="ordered locus">SVI_2349</name>
</gene>